<feature type="compositionally biased region" description="Basic and acidic residues" evidence="1">
    <location>
        <begin position="513"/>
        <end position="539"/>
    </location>
</feature>
<name>A0ABV9XAI5_9ACTN</name>
<protein>
    <submittedName>
        <fullName evidence="3">Uncharacterized protein</fullName>
    </submittedName>
</protein>
<feature type="transmembrane region" description="Helical" evidence="2">
    <location>
        <begin position="118"/>
        <end position="145"/>
    </location>
</feature>
<evidence type="ECO:0000313" key="3">
    <source>
        <dbReference type="EMBL" id="MFC5021479.1"/>
    </source>
</evidence>
<feature type="transmembrane region" description="Helical" evidence="2">
    <location>
        <begin position="82"/>
        <end position="106"/>
    </location>
</feature>
<feature type="region of interest" description="Disordered" evidence="1">
    <location>
        <begin position="427"/>
        <end position="448"/>
    </location>
</feature>
<accession>A0ABV9XAI5</accession>
<evidence type="ECO:0000313" key="4">
    <source>
        <dbReference type="Proteomes" id="UP001595829"/>
    </source>
</evidence>
<comment type="caution">
    <text evidence="3">The sequence shown here is derived from an EMBL/GenBank/DDBJ whole genome shotgun (WGS) entry which is preliminary data.</text>
</comment>
<feature type="region of interest" description="Disordered" evidence="1">
    <location>
        <begin position="796"/>
        <end position="819"/>
    </location>
</feature>
<feature type="transmembrane region" description="Helical" evidence="2">
    <location>
        <begin position="248"/>
        <end position="270"/>
    </location>
</feature>
<reference evidence="4" key="1">
    <citation type="journal article" date="2019" name="Int. J. Syst. Evol. Microbiol.">
        <title>The Global Catalogue of Microorganisms (GCM) 10K type strain sequencing project: providing services to taxonomists for standard genome sequencing and annotation.</title>
        <authorList>
            <consortium name="The Broad Institute Genomics Platform"/>
            <consortium name="The Broad Institute Genome Sequencing Center for Infectious Disease"/>
            <person name="Wu L."/>
            <person name="Ma J."/>
        </authorList>
    </citation>
    <scope>NUCLEOTIDE SEQUENCE [LARGE SCALE GENOMIC DNA]</scope>
    <source>
        <strain evidence="4">CGMCC 4.1648</strain>
    </source>
</reference>
<proteinExistence type="predicted"/>
<sequence length="819" mass="86895">MALGSPWTREALLGWWPRDSALALLRQALFVPTWQPAPGPYPYTPQFTWTTNLGFVLLLVTVAVLVPRLVARPTAAGGVRWAAAVGAGVLVSVLGSALQWILAIAFGTDVILTYGRDASALLGSFLVDGLVFGVLFGLLIAVVYAGGATAPPQARARAASRTRQRRTAMAGSFPEAPAPVATGTTPGDVTRYLCAAAYLRPSFARRVVDDVLGDGLGAIAVSPGVDLVPVARHSLTAHRLHRERNRKLAAVTCLIAAFGPLWLLFAGLALRTLGAAARGRPRAVRGREVPPVSRAAWRVAGTAGALLLAGVLAGMALSALPLPGLLRWLVGGYLLGLPPLLAVIAGGALALRIVADEDRDMEERLRGALRRDVFDPDMSPRPAPVEPWAAARIAAVAAAQRGNVTCYSGFSPFVGYGEKESEWTLSVPLLPPEPSREGGGGRESSAAVSRFDAWDVVTRLRRRLREVAEGTDSAAGSGRRLDENGRDDGWGGRRDDGWDGGRDDGWGDGGRSGARDRDRDGGWGDGGRSRARDGGRGDRAVGPATGDWPPVDGLVVEDRVFVSGRELARDGRLLPDPRRAPVTLLPAEALRRIALNPDGVARHCVAAHVPLWGGEVVSSHFLHVAVVGRTLHLRCDRYVLGPVWRDLHVVDLLRPAGAAGSRAALVLKALGRTGAALRGAARSFLADALAEYRTPRRRRREQRAAVEDPAFDRGARVSVREDAQGPEYLHHFQLVDARRALNALDRHALAAVRDFLDEHGVDTADFRTQSQTILNHGVLQTGGVSVVGNQAVGQGAQATAESATARAGDPPRSGTAAKR</sequence>
<evidence type="ECO:0000256" key="2">
    <source>
        <dbReference type="SAM" id="Phobius"/>
    </source>
</evidence>
<keyword evidence="2" id="KW-0812">Transmembrane</keyword>
<keyword evidence="2" id="KW-0472">Membrane</keyword>
<feature type="transmembrane region" description="Helical" evidence="2">
    <location>
        <begin position="49"/>
        <end position="70"/>
    </location>
</feature>
<feature type="region of interest" description="Disordered" evidence="1">
    <location>
        <begin position="466"/>
        <end position="550"/>
    </location>
</feature>
<keyword evidence="2" id="KW-1133">Transmembrane helix</keyword>
<evidence type="ECO:0000256" key="1">
    <source>
        <dbReference type="SAM" id="MobiDB-lite"/>
    </source>
</evidence>
<feature type="transmembrane region" description="Helical" evidence="2">
    <location>
        <begin position="332"/>
        <end position="355"/>
    </location>
</feature>
<organism evidence="3 4">
    <name type="scientific">Streptomyces coeruleoprunus</name>
    <dbReference type="NCBI Taxonomy" id="285563"/>
    <lineage>
        <taxon>Bacteria</taxon>
        <taxon>Bacillati</taxon>
        <taxon>Actinomycetota</taxon>
        <taxon>Actinomycetes</taxon>
        <taxon>Kitasatosporales</taxon>
        <taxon>Streptomycetaceae</taxon>
        <taxon>Streptomyces</taxon>
    </lineage>
</organism>
<dbReference type="Proteomes" id="UP001595829">
    <property type="component" value="Unassembled WGS sequence"/>
</dbReference>
<feature type="compositionally biased region" description="Low complexity" evidence="1">
    <location>
        <begin position="796"/>
        <end position="808"/>
    </location>
</feature>
<dbReference type="EMBL" id="JBHSJD010000002">
    <property type="protein sequence ID" value="MFC5021479.1"/>
    <property type="molecule type" value="Genomic_DNA"/>
</dbReference>
<keyword evidence="4" id="KW-1185">Reference proteome</keyword>
<feature type="compositionally biased region" description="Basic and acidic residues" evidence="1">
    <location>
        <begin position="479"/>
        <end position="505"/>
    </location>
</feature>
<feature type="transmembrane region" description="Helical" evidence="2">
    <location>
        <begin position="295"/>
        <end position="320"/>
    </location>
</feature>
<dbReference type="RefSeq" id="WP_345693437.1">
    <property type="nucleotide sequence ID" value="NZ_BAABIT010000001.1"/>
</dbReference>
<gene>
    <name evidence="3" type="ORF">ACFPM3_04835</name>
</gene>